<feature type="non-terminal residue" evidence="1">
    <location>
        <position position="28"/>
    </location>
</feature>
<dbReference type="Proteomes" id="UP000681720">
    <property type="component" value="Unassembled WGS sequence"/>
</dbReference>
<reference evidence="1" key="1">
    <citation type="submission" date="2021-02" db="EMBL/GenBank/DDBJ databases">
        <authorList>
            <person name="Nowell W R."/>
        </authorList>
    </citation>
    <scope>NUCLEOTIDE SEQUENCE</scope>
</reference>
<feature type="non-terminal residue" evidence="1">
    <location>
        <position position="1"/>
    </location>
</feature>
<evidence type="ECO:0000313" key="2">
    <source>
        <dbReference type="Proteomes" id="UP000681720"/>
    </source>
</evidence>
<dbReference type="Gene3D" id="2.130.10.80">
    <property type="entry name" value="Galactose oxidase/kelch, beta-propeller"/>
    <property type="match status" value="1"/>
</dbReference>
<proteinExistence type="predicted"/>
<dbReference type="EMBL" id="CAJOBJ010308600">
    <property type="protein sequence ID" value="CAF5165711.1"/>
    <property type="molecule type" value="Genomic_DNA"/>
</dbReference>
<dbReference type="AlphaFoldDB" id="A0A8S3GK40"/>
<gene>
    <name evidence="1" type="ORF">GIL414_LOCUS66237</name>
</gene>
<comment type="caution">
    <text evidence="1">The sequence shown here is derived from an EMBL/GenBank/DDBJ whole genome shotgun (WGS) entry which is preliminary data.</text>
</comment>
<protein>
    <submittedName>
        <fullName evidence="1">Uncharacterized protein</fullName>
    </submittedName>
</protein>
<organism evidence="1 2">
    <name type="scientific">Rotaria magnacalcarata</name>
    <dbReference type="NCBI Taxonomy" id="392030"/>
    <lineage>
        <taxon>Eukaryota</taxon>
        <taxon>Metazoa</taxon>
        <taxon>Spiralia</taxon>
        <taxon>Gnathifera</taxon>
        <taxon>Rotifera</taxon>
        <taxon>Eurotatoria</taxon>
        <taxon>Bdelloidea</taxon>
        <taxon>Philodinida</taxon>
        <taxon>Philodinidae</taxon>
        <taxon>Rotaria</taxon>
    </lineage>
</organism>
<evidence type="ECO:0000313" key="1">
    <source>
        <dbReference type="EMBL" id="CAF5165711.1"/>
    </source>
</evidence>
<sequence>SPRVYHTASLLSSGKVLVAGGYGEPLGE</sequence>
<accession>A0A8S3GK40</accession>
<name>A0A8S3GK40_9BILA</name>
<dbReference type="InterPro" id="IPR037293">
    <property type="entry name" value="Gal_Oxidase_central_sf"/>
</dbReference>